<dbReference type="SUPFAM" id="SSF48452">
    <property type="entry name" value="TPR-like"/>
    <property type="match status" value="1"/>
</dbReference>
<feature type="transmembrane region" description="Helical" evidence="1">
    <location>
        <begin position="65"/>
        <end position="87"/>
    </location>
</feature>
<dbReference type="InterPro" id="IPR003660">
    <property type="entry name" value="HAMP_dom"/>
</dbReference>
<gene>
    <name evidence="3" type="ORF">CH371_03640</name>
</gene>
<proteinExistence type="predicted"/>
<dbReference type="CDD" id="cd06225">
    <property type="entry name" value="HAMP"/>
    <property type="match status" value="1"/>
</dbReference>
<feature type="transmembrane region" description="Helical" evidence="1">
    <location>
        <begin position="38"/>
        <end position="59"/>
    </location>
</feature>
<name>A0A2M9ZFF6_9LEPT</name>
<comment type="caution">
    <text evidence="3">The sequence shown here is derived from an EMBL/GenBank/DDBJ whole genome shotgun (WGS) entry which is preliminary data.</text>
</comment>
<keyword evidence="1" id="KW-1133">Transmembrane helix</keyword>
<feature type="domain" description="HAMP" evidence="2">
    <location>
        <begin position="495"/>
        <end position="547"/>
    </location>
</feature>
<dbReference type="SUPFAM" id="SSF158472">
    <property type="entry name" value="HAMP domain-like"/>
    <property type="match status" value="1"/>
</dbReference>
<dbReference type="RefSeq" id="WP_100758292.1">
    <property type="nucleotide sequence ID" value="NZ_NPDT01000001.1"/>
</dbReference>
<evidence type="ECO:0000313" key="3">
    <source>
        <dbReference type="EMBL" id="PJZ67170.1"/>
    </source>
</evidence>
<dbReference type="EMBL" id="NPDT01000001">
    <property type="protein sequence ID" value="PJZ67170.1"/>
    <property type="molecule type" value="Genomic_DNA"/>
</dbReference>
<dbReference type="Gene3D" id="1.25.40.10">
    <property type="entry name" value="Tetratricopeptide repeat domain"/>
    <property type="match status" value="1"/>
</dbReference>
<evidence type="ECO:0000313" key="4">
    <source>
        <dbReference type="Proteomes" id="UP000231912"/>
    </source>
</evidence>
<organism evidence="3 4">
    <name type="scientific">Leptospira wolffii</name>
    <dbReference type="NCBI Taxonomy" id="409998"/>
    <lineage>
        <taxon>Bacteria</taxon>
        <taxon>Pseudomonadati</taxon>
        <taxon>Spirochaetota</taxon>
        <taxon>Spirochaetia</taxon>
        <taxon>Leptospirales</taxon>
        <taxon>Leptospiraceae</taxon>
        <taxon>Leptospira</taxon>
    </lineage>
</organism>
<feature type="transmembrane region" description="Helical" evidence="1">
    <location>
        <begin position="143"/>
        <end position="161"/>
    </location>
</feature>
<feature type="transmembrane region" description="Helical" evidence="1">
    <location>
        <begin position="475"/>
        <end position="498"/>
    </location>
</feature>
<evidence type="ECO:0000256" key="1">
    <source>
        <dbReference type="SAM" id="Phobius"/>
    </source>
</evidence>
<dbReference type="Gene3D" id="6.10.340.10">
    <property type="match status" value="1"/>
</dbReference>
<dbReference type="Proteomes" id="UP000231912">
    <property type="component" value="Unassembled WGS sequence"/>
</dbReference>
<dbReference type="Pfam" id="PF14559">
    <property type="entry name" value="TPR_19"/>
    <property type="match status" value="1"/>
</dbReference>
<keyword evidence="1" id="KW-0472">Membrane</keyword>
<protein>
    <submittedName>
        <fullName evidence="3">HAMP domain-containing protein</fullName>
    </submittedName>
</protein>
<dbReference type="Pfam" id="PF00672">
    <property type="entry name" value="HAMP"/>
    <property type="match status" value="1"/>
</dbReference>
<reference evidence="3 4" key="1">
    <citation type="submission" date="2017-07" db="EMBL/GenBank/DDBJ databases">
        <title>Leptospira spp. isolated from tropical soils.</title>
        <authorList>
            <person name="Thibeaux R."/>
            <person name="Iraola G."/>
            <person name="Ferres I."/>
            <person name="Bierque E."/>
            <person name="Girault D."/>
            <person name="Soupe-Gilbert M.-E."/>
            <person name="Picardeau M."/>
            <person name="Goarant C."/>
        </authorList>
    </citation>
    <scope>NUCLEOTIDE SEQUENCE [LARGE SCALE GENOMIC DNA]</scope>
    <source>
        <strain evidence="3 4">FH2-C-A2</strain>
    </source>
</reference>
<dbReference type="AlphaFoldDB" id="A0A2M9ZFF6"/>
<evidence type="ECO:0000259" key="2">
    <source>
        <dbReference type="PROSITE" id="PS50885"/>
    </source>
</evidence>
<dbReference type="InterPro" id="IPR011990">
    <property type="entry name" value="TPR-like_helical_dom_sf"/>
</dbReference>
<dbReference type="GO" id="GO:0016020">
    <property type="term" value="C:membrane"/>
    <property type="evidence" value="ECO:0007669"/>
    <property type="project" value="InterPro"/>
</dbReference>
<accession>A0A2M9ZFF6</accession>
<feature type="transmembrane region" description="Helical" evidence="1">
    <location>
        <begin position="204"/>
        <end position="225"/>
    </location>
</feature>
<feature type="transmembrane region" description="Helical" evidence="1">
    <location>
        <begin position="173"/>
        <end position="192"/>
    </location>
</feature>
<feature type="transmembrane region" description="Helical" evidence="1">
    <location>
        <begin position="6"/>
        <end position="26"/>
    </location>
</feature>
<feature type="transmembrane region" description="Helical" evidence="1">
    <location>
        <begin position="99"/>
        <end position="123"/>
    </location>
</feature>
<dbReference type="SMART" id="SM00304">
    <property type="entry name" value="HAMP"/>
    <property type="match status" value="1"/>
</dbReference>
<dbReference type="GO" id="GO:0007165">
    <property type="term" value="P:signal transduction"/>
    <property type="evidence" value="ECO:0007669"/>
    <property type="project" value="InterPro"/>
</dbReference>
<keyword evidence="1" id="KW-0812">Transmembrane</keyword>
<sequence length="714" mass="80247">MPVLTFASVSYLTGFILTGLCSLFLLIRKEKLETTAHLGWVFLYGSLLELSYLIGTSFFHPLAFLHRWVSLPAAFLLFAHLGSYFFLLKPQVSLKNGRIFLGAGYVLALSVLIFHVVGTIFSHPIYDFSGWTFDIISRPDERVLAGVGIVYLFGILIFGAWRAFQAHRSDIKLLALGLWMPFVLLLGTTILFHSKEIAFPIDRAIALSFWNPVFLVALFLAWFVHLRASGEAFSLRFPFLLGIVLLLLLVFLGSSWLFLQPSLESFRNTVEERQKAEDLPIGSYTLSVQENGGFVLTTSGGLDSSPFAEAKRELILSFLWENPNLIAKEFPAYAKLGESLKGSEQYSENLIGFSKGLERLRKKIKNLPEKNLRENILDSLITDESDPNLIHFLRVVSGTVRNSSAEGESLRALVVDQIRELVPEGEPRFRRIPGVFGEYYYSIIHKSPGKTQAREIGIPLGDYLKFQTGLLRKPLLAFLLCLILFGLCANGFLAFFLLRPLERLYSGLELVTEGDLNRELHPEAWDEIGSLADQFNRMIESIRSGGESESWKNSVDPEDRKSSPSFKEILSRINSSDSTRELKLIVSELRNLPNSNPQRSKLIVKAALKAKDYDSAYSAAEELRFSGSVADPELLFVLSYCAKKKGDTTTAIRLAEELRKILPRHSQNRLHLAEMYYHSGRFAEAQDLAVEIRMEEGASPAVSKLLNAIEKKNA</sequence>
<feature type="transmembrane region" description="Helical" evidence="1">
    <location>
        <begin position="237"/>
        <end position="259"/>
    </location>
</feature>
<dbReference type="PROSITE" id="PS50885">
    <property type="entry name" value="HAMP"/>
    <property type="match status" value="1"/>
</dbReference>